<reference evidence="3" key="1">
    <citation type="submission" date="2017-02" db="UniProtKB">
        <authorList>
            <consortium name="WormBaseParasite"/>
        </authorList>
    </citation>
    <scope>IDENTIFICATION</scope>
</reference>
<sequence>MLVHLVVNLQQKMKEEEAEDDSSDLNNQLDLEVNSVTSGLSEVLTGGIKSRTARQLAILKKVNISDSLDYASSANNGMQHKFIEFFTLKTRTPNSDSGGIRKIEFPFKPGMFQFHAQRGQLNPGCLRLCKCLSRCIGCRQLPRKYPWNRNRRPKCKSHNRFNNRYINNICVVRQSSELNENIHQQNPDTIAFQMEKSLNLSSSRKIEQSSFDITDQTLSSPTGVDSLALLEKLGLPHNIENIENDFKRMNID</sequence>
<dbReference type="WBParaSite" id="HNAJ_0000136201-mRNA-1">
    <property type="protein sequence ID" value="HNAJ_0000136201-mRNA-1"/>
    <property type="gene ID" value="HNAJ_0000136201"/>
</dbReference>
<dbReference type="AlphaFoldDB" id="A0A0R3T308"/>
<dbReference type="Proteomes" id="UP000278807">
    <property type="component" value="Unassembled WGS sequence"/>
</dbReference>
<name>A0A0R3T308_RODNA</name>
<dbReference type="EMBL" id="UZAE01000519">
    <property type="protein sequence ID" value="VDN97220.1"/>
    <property type="molecule type" value="Genomic_DNA"/>
</dbReference>
<proteinExistence type="predicted"/>
<accession>A0A0R3T308</accession>
<gene>
    <name evidence="1" type="ORF">HNAJ_LOCUS1361</name>
</gene>
<protein>
    <submittedName>
        <fullName evidence="1 3">Uncharacterized protein</fullName>
    </submittedName>
</protein>
<reference evidence="1 2" key="2">
    <citation type="submission" date="2018-11" db="EMBL/GenBank/DDBJ databases">
        <authorList>
            <consortium name="Pathogen Informatics"/>
        </authorList>
    </citation>
    <scope>NUCLEOTIDE SEQUENCE [LARGE SCALE GENOMIC DNA]</scope>
</reference>
<keyword evidence="2" id="KW-1185">Reference proteome</keyword>
<evidence type="ECO:0000313" key="3">
    <source>
        <dbReference type="WBParaSite" id="HNAJ_0000136201-mRNA-1"/>
    </source>
</evidence>
<evidence type="ECO:0000313" key="1">
    <source>
        <dbReference type="EMBL" id="VDN97220.1"/>
    </source>
</evidence>
<evidence type="ECO:0000313" key="2">
    <source>
        <dbReference type="Proteomes" id="UP000278807"/>
    </source>
</evidence>
<organism evidence="3">
    <name type="scientific">Rodentolepis nana</name>
    <name type="common">Dwarf tapeworm</name>
    <name type="synonym">Hymenolepis nana</name>
    <dbReference type="NCBI Taxonomy" id="102285"/>
    <lineage>
        <taxon>Eukaryota</taxon>
        <taxon>Metazoa</taxon>
        <taxon>Spiralia</taxon>
        <taxon>Lophotrochozoa</taxon>
        <taxon>Platyhelminthes</taxon>
        <taxon>Cestoda</taxon>
        <taxon>Eucestoda</taxon>
        <taxon>Cyclophyllidea</taxon>
        <taxon>Hymenolepididae</taxon>
        <taxon>Rodentolepis</taxon>
    </lineage>
</organism>